<evidence type="ECO:0000313" key="3">
    <source>
        <dbReference type="EnsemblMetazoa" id="XP_019770583.1"/>
    </source>
</evidence>
<proteinExistence type="predicted"/>
<evidence type="ECO:0000313" key="4">
    <source>
        <dbReference type="Proteomes" id="UP000019118"/>
    </source>
</evidence>
<dbReference type="Gene3D" id="2.130.10.10">
    <property type="entry name" value="YVTN repeat-like/Quinoprotein amine dehydrogenase"/>
    <property type="match status" value="2"/>
</dbReference>
<keyword evidence="2" id="KW-0175">Coiled coil</keyword>
<dbReference type="CTD" id="37582"/>
<keyword evidence="1" id="KW-0853">WD repeat</keyword>
<dbReference type="EnsemblMetazoa" id="XM_019915024.1">
    <property type="protein sequence ID" value="XP_019770583.1"/>
    <property type="gene ID" value="LOC109544714"/>
</dbReference>
<feature type="coiled-coil region" evidence="2">
    <location>
        <begin position="955"/>
        <end position="1031"/>
    </location>
</feature>
<keyword evidence="4" id="KW-1185">Reference proteome</keyword>
<feature type="coiled-coil region" evidence="2">
    <location>
        <begin position="802"/>
        <end position="898"/>
    </location>
</feature>
<feature type="coiled-coil region" evidence="2">
    <location>
        <begin position="1200"/>
        <end position="1227"/>
    </location>
</feature>
<dbReference type="PROSITE" id="PS50082">
    <property type="entry name" value="WD_REPEATS_2"/>
    <property type="match status" value="2"/>
</dbReference>
<reference evidence="3" key="2">
    <citation type="submission" date="2024-08" db="UniProtKB">
        <authorList>
            <consortium name="EnsemblMetazoa"/>
        </authorList>
    </citation>
    <scope>IDENTIFICATION</scope>
</reference>
<dbReference type="SUPFAM" id="SSF69322">
    <property type="entry name" value="Tricorn protease domain 2"/>
    <property type="match status" value="1"/>
</dbReference>
<organism evidence="3 4">
    <name type="scientific">Dendroctonus ponderosae</name>
    <name type="common">Mountain pine beetle</name>
    <dbReference type="NCBI Taxonomy" id="77166"/>
    <lineage>
        <taxon>Eukaryota</taxon>
        <taxon>Metazoa</taxon>
        <taxon>Ecdysozoa</taxon>
        <taxon>Arthropoda</taxon>
        <taxon>Hexapoda</taxon>
        <taxon>Insecta</taxon>
        <taxon>Pterygota</taxon>
        <taxon>Neoptera</taxon>
        <taxon>Endopterygota</taxon>
        <taxon>Coleoptera</taxon>
        <taxon>Polyphaga</taxon>
        <taxon>Cucujiformia</taxon>
        <taxon>Curculionidae</taxon>
        <taxon>Scolytinae</taxon>
        <taxon>Dendroctonus</taxon>
    </lineage>
</organism>
<dbReference type="InterPro" id="IPR052993">
    <property type="entry name" value="CFA-57"/>
</dbReference>
<accession>A0AAR5QBI6</accession>
<dbReference type="InterPro" id="IPR015943">
    <property type="entry name" value="WD40/YVTN_repeat-like_dom_sf"/>
</dbReference>
<feature type="repeat" description="WD" evidence="1">
    <location>
        <begin position="637"/>
        <end position="670"/>
    </location>
</feature>
<protein>
    <recommendedName>
        <fullName evidence="5">Cilia- and flagella-associated protein 57</fullName>
    </recommendedName>
</protein>
<evidence type="ECO:0000256" key="2">
    <source>
        <dbReference type="SAM" id="Coils"/>
    </source>
</evidence>
<evidence type="ECO:0008006" key="5">
    <source>
        <dbReference type="Google" id="ProtNLM"/>
    </source>
</evidence>
<dbReference type="PANTHER" id="PTHR32215">
    <property type="entry name" value="CILIA- AND FLAGELLA-ASSOCIATED PROTEIN 57"/>
    <property type="match status" value="1"/>
</dbReference>
<evidence type="ECO:0000256" key="1">
    <source>
        <dbReference type="PROSITE-ProRule" id="PRU00221"/>
    </source>
</evidence>
<dbReference type="RefSeq" id="XP_048519810.1">
    <property type="nucleotide sequence ID" value="XM_048663853.1"/>
</dbReference>
<reference evidence="4" key="1">
    <citation type="journal article" date="2013" name="Genome Biol.">
        <title>Draft genome of the mountain pine beetle, Dendroctonus ponderosae Hopkins, a major forest pest.</title>
        <authorList>
            <person name="Keeling C.I."/>
            <person name="Yuen M.M."/>
            <person name="Liao N.Y."/>
            <person name="Docking T.R."/>
            <person name="Chan S.K."/>
            <person name="Taylor G.A."/>
            <person name="Palmquist D.L."/>
            <person name="Jackman S.D."/>
            <person name="Nguyen A."/>
            <person name="Li M."/>
            <person name="Henderson H."/>
            <person name="Janes J.K."/>
            <person name="Zhao Y."/>
            <person name="Pandoh P."/>
            <person name="Moore R."/>
            <person name="Sperling F.A."/>
            <person name="Huber D.P."/>
            <person name="Birol I."/>
            <person name="Jones S.J."/>
            <person name="Bohlmann J."/>
        </authorList>
    </citation>
    <scope>NUCLEOTIDE SEQUENCE</scope>
</reference>
<feature type="repeat" description="WD" evidence="1">
    <location>
        <begin position="509"/>
        <end position="550"/>
    </location>
</feature>
<dbReference type="Proteomes" id="UP000019118">
    <property type="component" value="Unassembled WGS sequence"/>
</dbReference>
<dbReference type="SUPFAM" id="SSF50978">
    <property type="entry name" value="WD40 repeat-like"/>
    <property type="match status" value="1"/>
</dbReference>
<dbReference type="InterPro" id="IPR036322">
    <property type="entry name" value="WD40_repeat_dom_sf"/>
</dbReference>
<dbReference type="Pfam" id="PF00400">
    <property type="entry name" value="WD40"/>
    <property type="match status" value="2"/>
</dbReference>
<dbReference type="AlphaFoldDB" id="A0AAR5QBI6"/>
<dbReference type="KEGG" id="dpa:109544714"/>
<dbReference type="SMART" id="SM00320">
    <property type="entry name" value="WD40"/>
    <property type="match status" value="4"/>
</dbReference>
<name>A0AAR5QBI6_DENPD</name>
<dbReference type="PANTHER" id="PTHR32215:SF0">
    <property type="entry name" value="CILIA- AND FLAGELLA-ASSOCIATED PROTEIN 57"/>
    <property type="match status" value="1"/>
</dbReference>
<dbReference type="InterPro" id="IPR001680">
    <property type="entry name" value="WD40_rpt"/>
</dbReference>
<sequence length="1247" mass="143487">MSTSLPFLQPRLITGLETNIKGNLHFLSDDEVVYPVGSVVVVHNYHIRKQKFIKLSDKGKNLTHLAVSPDKKLIAVVETTDKYPIVTLWCSETYKKKRTLTLPTDKDIIATRYVAVDFTFNSKNIIVVTGEPDWSLYSFKCDKGRLESFSRANNANCTGTVVQVACNPNDANQLAVIGESVLRCLGCSDYTWRQFGYNKFDVVSYTSCCWLSQDRLMVGSNKGKIIILETGEVRAVFHAMDLPIINMNLKEELDQGSQTSMKSSSLDSVNFVEDENENYEIRSIHNFPRGLAFGFMNGRIHLYERETPHKFRKRALFRIPDKTIYREYDDGPKEIKTAINSIKVNSAQDRLIATCNETQIYQARLWIQQDGSGGGNESIMNEYGYPLHLGPIGSMSICKWKPICMTSGAKDRSLKIWNYETCDIELVQNFEDDIHSVALHPTGLYCVIGFSDKLRYMTIMIDDIITTKEFSIRGCKLSCFSRMGHFFASTNGNIIQVYSSVSFELMYVLKGHNGKIRCMSWSKDDRLLASCGSEGAVYVWDVCEAARLSETIIKSNPFTGVAITQCGKETYAVGEDGHVRELVNSNVHRDVVLVPPQAGLDVIVLSQLDTMLFITGNQGTVYSVKIPLLEKAEYNEFSMHKRKIAGMYLSYDDRCLITGAIDGSLCFWKLGNIEEKAIKLDKEISSSNEILISREILEDKMDQIKNLSLRLKELETEHSYQMRQNDAVHSLKMKDIHSEYCHAIEELKIKNEQMESDHIQELNNINSQIAKTKVDHELYIQKLEASYNEKLIVEYKKYMRFEEKMNRMLKEQEQQFEELKKSKTESEECITNNYLEIVKDKENAVEELKEKVVKLVKEHEMIKQQIEDDCDREVYELKASHEKDIKEEQDLNVRLRGEAAVVKKKLLATQKESDDFKHQVYVLENEHIKFKSIINSLEKDIIDIKKEMTERDSTIEEKEKRIFQLKSKNQELEKFKFILDFKIKELKSQIEPRERTIQEQTTQINEMVRELENLQKVILNLDTQLAEGRAKLAASVNEVRKEVERNRIMKKALQALRMDIHHASGFIQNVPMLQKVVREMYHKYNADKDFEVSQAEDTEAKSEFLRQRDFLERTVATLHAQATKNTSTLSFDKLRLVDENATLLVETNQLRKNLQSEINQNKKLNSIIGMSYISPKAAQKKVNLAVSTNEEIHTKYKETIKENRKAIEALVDENDRLLNKIAEAAELECDAMEPTETKISENQNENC</sequence>
<dbReference type="GeneID" id="109544714"/>
<dbReference type="PROSITE" id="PS50294">
    <property type="entry name" value="WD_REPEATS_REGION"/>
    <property type="match status" value="1"/>
</dbReference>
<dbReference type="Gene3D" id="1.10.287.1490">
    <property type="match status" value="1"/>
</dbReference>